<accession>A0A9W2Z3Y9</accession>
<dbReference type="AlphaFoldDB" id="A0A9W2Z3Y9"/>
<gene>
    <name evidence="7 8" type="primary">LOC129923329</name>
</gene>
<protein>
    <submittedName>
        <fullName evidence="7 8">Uncharacterized protein LOC129923329</fullName>
    </submittedName>
</protein>
<dbReference type="PANTHER" id="PTHR10903:SF184">
    <property type="entry name" value="GTP-BINDING PROTEIN A"/>
    <property type="match status" value="1"/>
</dbReference>
<dbReference type="InterPro" id="IPR027417">
    <property type="entry name" value="P-loop_NTPase"/>
</dbReference>
<dbReference type="Gene3D" id="3.40.50.300">
    <property type="entry name" value="P-loop containing nucleotide triphosphate hydrolases"/>
    <property type="match status" value="1"/>
</dbReference>
<dbReference type="Pfam" id="PF04548">
    <property type="entry name" value="AIG1"/>
    <property type="match status" value="1"/>
</dbReference>
<evidence type="ECO:0000313" key="8">
    <source>
        <dbReference type="RefSeq" id="XP_055869669.1"/>
    </source>
</evidence>
<evidence type="ECO:0000313" key="7">
    <source>
        <dbReference type="RefSeq" id="XP_055869667.1"/>
    </source>
</evidence>
<keyword evidence="4" id="KW-0812">Transmembrane</keyword>
<dbReference type="GO" id="GO:0005525">
    <property type="term" value="F:GTP binding"/>
    <property type="evidence" value="ECO:0007669"/>
    <property type="project" value="UniProtKB-KW"/>
</dbReference>
<dbReference type="RefSeq" id="XP_055869669.1">
    <property type="nucleotide sequence ID" value="XM_056013694.1"/>
</dbReference>
<feature type="domain" description="AIG1-type G" evidence="5">
    <location>
        <begin position="57"/>
        <end position="183"/>
    </location>
</feature>
<keyword evidence="6" id="KW-1185">Reference proteome</keyword>
<evidence type="ECO:0000256" key="2">
    <source>
        <dbReference type="ARBA" id="ARBA00022741"/>
    </source>
</evidence>
<evidence type="ECO:0000259" key="5">
    <source>
        <dbReference type="Pfam" id="PF04548"/>
    </source>
</evidence>
<evidence type="ECO:0000256" key="4">
    <source>
        <dbReference type="SAM" id="Phobius"/>
    </source>
</evidence>
<keyword evidence="4" id="KW-1133">Transmembrane helix</keyword>
<evidence type="ECO:0000313" key="6">
    <source>
        <dbReference type="Proteomes" id="UP001165740"/>
    </source>
</evidence>
<reference evidence="7 8" key="1">
    <citation type="submission" date="2025-04" db="UniProtKB">
        <authorList>
            <consortium name="RefSeq"/>
        </authorList>
    </citation>
    <scope>IDENTIFICATION</scope>
</reference>
<dbReference type="RefSeq" id="XP_055869667.1">
    <property type="nucleotide sequence ID" value="XM_056013692.1"/>
</dbReference>
<keyword evidence="3" id="KW-0342">GTP-binding</keyword>
<organism evidence="6 7">
    <name type="scientific">Biomphalaria glabrata</name>
    <name type="common">Bloodfluke planorb</name>
    <name type="synonym">Freshwater snail</name>
    <dbReference type="NCBI Taxonomy" id="6526"/>
    <lineage>
        <taxon>Eukaryota</taxon>
        <taxon>Metazoa</taxon>
        <taxon>Spiralia</taxon>
        <taxon>Lophotrochozoa</taxon>
        <taxon>Mollusca</taxon>
        <taxon>Gastropoda</taxon>
        <taxon>Heterobranchia</taxon>
        <taxon>Euthyneura</taxon>
        <taxon>Panpulmonata</taxon>
        <taxon>Hygrophila</taxon>
        <taxon>Lymnaeoidea</taxon>
        <taxon>Planorbidae</taxon>
        <taxon>Biomphalaria</taxon>
    </lineage>
</organism>
<keyword evidence="2" id="KW-0547">Nucleotide-binding</keyword>
<keyword evidence="4" id="KW-0472">Membrane</keyword>
<dbReference type="PANTHER" id="PTHR10903">
    <property type="entry name" value="GTPASE, IMAP FAMILY MEMBER-RELATED"/>
    <property type="match status" value="1"/>
</dbReference>
<proteinExistence type="inferred from homology"/>
<evidence type="ECO:0000256" key="3">
    <source>
        <dbReference type="ARBA" id="ARBA00023134"/>
    </source>
</evidence>
<dbReference type="InterPro" id="IPR006703">
    <property type="entry name" value="G_AIG1"/>
</dbReference>
<sequence>MKTLLLVGRGGNGKRTSADSINIPQINLDNLLFLPVVCSGVGDIGEDLEAPIESVVENVRKEIEKYEGDGGFDAICLVLKYGVRFTQQEKDAVEVVRSMFGENVLRDHGIIIMTYGDLFEVDNENNKRTFRDWCMEQMGAMQTLLNEVEYRIVLFDNKTDNPVKRESQLNDLQRCLSLLNRKYRLEDFNKAEIKRTHLVVIHVHQRGCNDEREPLIDRRATIRPLRCYSRIEKCLTISLGLVIVGVIIYLIIRNA</sequence>
<comment type="similarity">
    <text evidence="1">Belongs to the TRAFAC class TrmE-Era-EngA-EngB-Septin-like GTPase superfamily. AIG1/Toc34/Toc159-like paraseptin GTPase family. IAN subfamily.</text>
</comment>
<dbReference type="OrthoDB" id="6095869at2759"/>
<dbReference type="InterPro" id="IPR045058">
    <property type="entry name" value="GIMA/IAN/Toc"/>
</dbReference>
<dbReference type="GeneID" id="129923329"/>
<feature type="transmembrane region" description="Helical" evidence="4">
    <location>
        <begin position="235"/>
        <end position="252"/>
    </location>
</feature>
<evidence type="ECO:0000256" key="1">
    <source>
        <dbReference type="ARBA" id="ARBA00008535"/>
    </source>
</evidence>
<name>A0A9W2Z3Y9_BIOGL</name>
<dbReference type="Proteomes" id="UP001165740">
    <property type="component" value="Chromosome 16"/>
</dbReference>